<accession>A0A167Z2S3</accession>
<dbReference type="PANTHER" id="PTHR40642:SF1">
    <property type="entry name" value="YALI0F31295P"/>
    <property type="match status" value="1"/>
</dbReference>
<sequence length="172" mass="19691">MAQTSAKLRKKAENLQISPDELFTFHETHFSANALAHFSADFLPSSEIQQSNDQSAHGVWQSDWEDDLGFYDDGTKRTLTDEQIKIFRHSELRELRKNREKTQSLRASGCDADVLNGELECPEPKQNRGLPGHRGVQKRKKGIRAIRQEPKPDLRKRTWDVVDAGVDSLDYD</sequence>
<organism evidence="2 3">
    <name type="scientific">Moelleriella libera RCEF 2490</name>
    <dbReference type="NCBI Taxonomy" id="1081109"/>
    <lineage>
        <taxon>Eukaryota</taxon>
        <taxon>Fungi</taxon>
        <taxon>Dikarya</taxon>
        <taxon>Ascomycota</taxon>
        <taxon>Pezizomycotina</taxon>
        <taxon>Sordariomycetes</taxon>
        <taxon>Hypocreomycetidae</taxon>
        <taxon>Hypocreales</taxon>
        <taxon>Clavicipitaceae</taxon>
        <taxon>Moelleriella</taxon>
    </lineage>
</organism>
<dbReference type="Pfam" id="PF12720">
    <property type="entry name" value="DUF3807"/>
    <property type="match status" value="1"/>
</dbReference>
<feature type="compositionally biased region" description="Basic residues" evidence="1">
    <location>
        <begin position="135"/>
        <end position="144"/>
    </location>
</feature>
<keyword evidence="3" id="KW-1185">Reference proteome</keyword>
<feature type="region of interest" description="Disordered" evidence="1">
    <location>
        <begin position="121"/>
        <end position="155"/>
    </location>
</feature>
<dbReference type="AlphaFoldDB" id="A0A167Z2S3"/>
<dbReference type="PANTHER" id="PTHR40642">
    <property type="entry name" value="YALI0F31295P"/>
    <property type="match status" value="1"/>
</dbReference>
<evidence type="ECO:0000313" key="3">
    <source>
        <dbReference type="Proteomes" id="UP000078544"/>
    </source>
</evidence>
<dbReference type="OrthoDB" id="5335351at2759"/>
<gene>
    <name evidence="2" type="ORF">AAL_06294</name>
</gene>
<dbReference type="STRING" id="1081109.A0A167Z2S3"/>
<proteinExistence type="predicted"/>
<reference evidence="2 3" key="1">
    <citation type="journal article" date="2016" name="Genome Biol. Evol.">
        <title>Divergent and convergent evolution of fungal pathogenicity.</title>
        <authorList>
            <person name="Shang Y."/>
            <person name="Xiao G."/>
            <person name="Zheng P."/>
            <person name="Cen K."/>
            <person name="Zhan S."/>
            <person name="Wang C."/>
        </authorList>
    </citation>
    <scope>NUCLEOTIDE SEQUENCE [LARGE SCALE GENOMIC DNA]</scope>
    <source>
        <strain evidence="2 3">RCEF 2490</strain>
    </source>
</reference>
<evidence type="ECO:0000313" key="2">
    <source>
        <dbReference type="EMBL" id="KZZ92084.1"/>
    </source>
</evidence>
<evidence type="ECO:0000256" key="1">
    <source>
        <dbReference type="SAM" id="MobiDB-lite"/>
    </source>
</evidence>
<dbReference type="EMBL" id="AZGY01000016">
    <property type="protein sequence ID" value="KZZ92084.1"/>
    <property type="molecule type" value="Genomic_DNA"/>
</dbReference>
<comment type="caution">
    <text evidence="2">The sequence shown here is derived from an EMBL/GenBank/DDBJ whole genome shotgun (WGS) entry which is preliminary data.</text>
</comment>
<name>A0A167Z2S3_9HYPO</name>
<dbReference type="Proteomes" id="UP000078544">
    <property type="component" value="Unassembled WGS sequence"/>
</dbReference>
<feature type="compositionally biased region" description="Basic and acidic residues" evidence="1">
    <location>
        <begin position="146"/>
        <end position="155"/>
    </location>
</feature>
<protein>
    <submittedName>
        <fullName evidence="2">Uncharacterized protein</fullName>
    </submittedName>
</protein>
<dbReference type="InterPro" id="IPR024526">
    <property type="entry name" value="DUF3807"/>
</dbReference>